<dbReference type="EMBL" id="KQ965802">
    <property type="protein sequence ID" value="KXS11422.1"/>
    <property type="molecule type" value="Genomic_DNA"/>
</dbReference>
<evidence type="ECO:0000313" key="2">
    <source>
        <dbReference type="Proteomes" id="UP000070544"/>
    </source>
</evidence>
<name>A0A139A3P9_GONPJ</name>
<sequence>MDFEIQSAIASFVSKKFPFPNANRLTTPYGEVHVTPSNNIRVLHLSPAADVLDILLPSFTPSTPWSTSQISSTNLFALFSASLPPATQRLIVTVRTPVDPPQEDAGRKLWGAMEEISKRVQVMEVRIEASAGVNLDWVDDVRVCWKEQLDELVAAEVLKSGAVILRLEQASGWRF</sequence>
<keyword evidence="2" id="KW-1185">Reference proteome</keyword>
<dbReference type="Proteomes" id="UP000070544">
    <property type="component" value="Unassembled WGS sequence"/>
</dbReference>
<proteinExistence type="predicted"/>
<gene>
    <name evidence="1" type="ORF">M427DRAFT_35802</name>
</gene>
<reference evidence="1 2" key="1">
    <citation type="journal article" date="2015" name="Genome Biol. Evol.">
        <title>Phylogenomic analyses indicate that early fungi evolved digesting cell walls of algal ancestors of land plants.</title>
        <authorList>
            <person name="Chang Y."/>
            <person name="Wang S."/>
            <person name="Sekimoto S."/>
            <person name="Aerts A.L."/>
            <person name="Choi C."/>
            <person name="Clum A."/>
            <person name="LaButti K.M."/>
            <person name="Lindquist E.A."/>
            <person name="Yee Ngan C."/>
            <person name="Ohm R.A."/>
            <person name="Salamov A.A."/>
            <person name="Grigoriev I.V."/>
            <person name="Spatafora J.W."/>
            <person name="Berbee M.L."/>
        </authorList>
    </citation>
    <scope>NUCLEOTIDE SEQUENCE [LARGE SCALE GENOMIC DNA]</scope>
    <source>
        <strain evidence="1 2">JEL478</strain>
    </source>
</reference>
<protein>
    <submittedName>
        <fullName evidence="1">Uncharacterized protein</fullName>
    </submittedName>
</protein>
<evidence type="ECO:0000313" key="1">
    <source>
        <dbReference type="EMBL" id="KXS11422.1"/>
    </source>
</evidence>
<accession>A0A139A3P9</accession>
<dbReference type="AlphaFoldDB" id="A0A139A3P9"/>
<organism evidence="1 2">
    <name type="scientific">Gonapodya prolifera (strain JEL478)</name>
    <name type="common">Monoblepharis prolifera</name>
    <dbReference type="NCBI Taxonomy" id="1344416"/>
    <lineage>
        <taxon>Eukaryota</taxon>
        <taxon>Fungi</taxon>
        <taxon>Fungi incertae sedis</taxon>
        <taxon>Chytridiomycota</taxon>
        <taxon>Chytridiomycota incertae sedis</taxon>
        <taxon>Monoblepharidomycetes</taxon>
        <taxon>Monoblepharidales</taxon>
        <taxon>Gonapodyaceae</taxon>
        <taxon>Gonapodya</taxon>
    </lineage>
</organism>